<dbReference type="Pfam" id="PF04539">
    <property type="entry name" value="Sigma70_r3"/>
    <property type="match status" value="1"/>
</dbReference>
<feature type="domain" description="RNA polymerase sigma-70" evidence="5">
    <location>
        <begin position="244"/>
        <end position="270"/>
    </location>
</feature>
<dbReference type="PROSITE" id="PS00716">
    <property type="entry name" value="SIGMA70_2"/>
    <property type="match status" value="1"/>
</dbReference>
<dbReference type="PANTHER" id="PTHR30603:SF67">
    <property type="entry name" value="RNA POLYMERASE SIGMA FACTOR RPOS"/>
    <property type="match status" value="1"/>
</dbReference>
<keyword evidence="2" id="KW-0731">Sigma factor</keyword>
<dbReference type="InterPro" id="IPR050239">
    <property type="entry name" value="Sigma-70_RNA_pol_init_factors"/>
</dbReference>
<dbReference type="AlphaFoldDB" id="A0A2T3J5R2"/>
<dbReference type="InterPro" id="IPR013324">
    <property type="entry name" value="RNA_pol_sigma_r3/r4-like"/>
</dbReference>
<dbReference type="Pfam" id="PF00140">
    <property type="entry name" value="Sigma70_r1_2"/>
    <property type="match status" value="1"/>
</dbReference>
<keyword evidence="3" id="KW-0238">DNA-binding</keyword>
<accession>A0A2T3J5R2</accession>
<dbReference type="InterPro" id="IPR000943">
    <property type="entry name" value="RNA_pol_sigma70"/>
</dbReference>
<dbReference type="InterPro" id="IPR007630">
    <property type="entry name" value="RNA_pol_sigma70_r4"/>
</dbReference>
<dbReference type="InterPro" id="IPR013325">
    <property type="entry name" value="RNA_pol_sigma_r2"/>
</dbReference>
<keyword evidence="1" id="KW-0805">Transcription regulation</keyword>
<dbReference type="SUPFAM" id="SSF88946">
    <property type="entry name" value="Sigma2 domain of RNA polymerase sigma factors"/>
    <property type="match status" value="1"/>
</dbReference>
<dbReference type="Gene3D" id="1.10.601.10">
    <property type="entry name" value="RNA Polymerase Primary Sigma Factor"/>
    <property type="match status" value="1"/>
</dbReference>
<evidence type="ECO:0000256" key="2">
    <source>
        <dbReference type="ARBA" id="ARBA00023082"/>
    </source>
</evidence>
<reference evidence="6 7" key="1">
    <citation type="submission" date="2018-01" db="EMBL/GenBank/DDBJ databases">
        <title>Whole genome sequencing of Histamine producing bacteria.</title>
        <authorList>
            <person name="Butler K."/>
        </authorList>
    </citation>
    <scope>NUCLEOTIDE SEQUENCE [LARGE SCALE GENOMIC DNA]</scope>
    <source>
        <strain evidence="6 7">JCM 12947</strain>
    </source>
</reference>
<dbReference type="InterPro" id="IPR036388">
    <property type="entry name" value="WH-like_DNA-bd_sf"/>
</dbReference>
<gene>
    <name evidence="6" type="ORF">C9J12_29730</name>
</gene>
<dbReference type="Gene3D" id="1.10.10.10">
    <property type="entry name" value="Winged helix-like DNA-binding domain superfamily/Winged helix DNA-binding domain"/>
    <property type="match status" value="2"/>
</dbReference>
<evidence type="ECO:0000256" key="4">
    <source>
        <dbReference type="ARBA" id="ARBA00023163"/>
    </source>
</evidence>
<dbReference type="InterPro" id="IPR007624">
    <property type="entry name" value="RNA_pol_sigma70_r3"/>
</dbReference>
<evidence type="ECO:0000313" key="7">
    <source>
        <dbReference type="Proteomes" id="UP000240987"/>
    </source>
</evidence>
<keyword evidence="4" id="KW-0804">Transcription</keyword>
<dbReference type="PRINTS" id="PR00046">
    <property type="entry name" value="SIGMA70FCT"/>
</dbReference>
<dbReference type="PANTHER" id="PTHR30603">
    <property type="entry name" value="RNA POLYMERASE SIGMA FACTOR RPO"/>
    <property type="match status" value="1"/>
</dbReference>
<organism evidence="6 7">
    <name type="scientific">Photobacterium frigidiphilum</name>
    <dbReference type="NCBI Taxonomy" id="264736"/>
    <lineage>
        <taxon>Bacteria</taxon>
        <taxon>Pseudomonadati</taxon>
        <taxon>Pseudomonadota</taxon>
        <taxon>Gammaproteobacteria</taxon>
        <taxon>Vibrionales</taxon>
        <taxon>Vibrionaceae</taxon>
        <taxon>Photobacterium</taxon>
    </lineage>
</organism>
<dbReference type="InterPro" id="IPR007627">
    <property type="entry name" value="RNA_pol_sigma70_r2"/>
</dbReference>
<name>A0A2T3J5R2_9GAMM</name>
<dbReference type="InterPro" id="IPR009042">
    <property type="entry name" value="RNA_pol_sigma70_r1_2"/>
</dbReference>
<proteinExistence type="predicted"/>
<dbReference type="OrthoDB" id="9809557at2"/>
<evidence type="ECO:0000259" key="5">
    <source>
        <dbReference type="PROSITE" id="PS00716"/>
    </source>
</evidence>
<dbReference type="InterPro" id="IPR014284">
    <property type="entry name" value="RNA_pol_sigma-70_dom"/>
</dbReference>
<dbReference type="PIRSF" id="PIRSF000770">
    <property type="entry name" value="RNA_pol_sigma-SigE/K"/>
    <property type="match status" value="1"/>
</dbReference>
<dbReference type="NCBIfam" id="TIGR02937">
    <property type="entry name" value="sigma70-ECF"/>
    <property type="match status" value="1"/>
</dbReference>
<dbReference type="SUPFAM" id="SSF88659">
    <property type="entry name" value="Sigma3 and sigma4 domains of RNA polymerase sigma factors"/>
    <property type="match status" value="2"/>
</dbReference>
<evidence type="ECO:0000256" key="1">
    <source>
        <dbReference type="ARBA" id="ARBA00023015"/>
    </source>
</evidence>
<evidence type="ECO:0000256" key="3">
    <source>
        <dbReference type="ARBA" id="ARBA00023125"/>
    </source>
</evidence>
<dbReference type="Pfam" id="PF04545">
    <property type="entry name" value="Sigma70_r4"/>
    <property type="match status" value="1"/>
</dbReference>
<dbReference type="Pfam" id="PF04542">
    <property type="entry name" value="Sigma70_r2"/>
    <property type="match status" value="1"/>
</dbReference>
<sequence length="286" mass="32783">MDITKEKETTQDLNSVQLYFTEIAQQRLLSKEEELQYSRKLLCGDRDAKTVMIKSNLRLVVSIAKRYRASNILINDLINEGNIGLITAVDKFDPERGFRFSTYATWWIKQSIERFIHNQSRTIRLPVHVSKEINTLLRAQRKLMKKGGYTPSTNELAKELERPLHQVKKILSSEVSLVSLDKPINGTTSTGAEFVADESSIKPEDSCNEKDLQLLIGQSFETIPPREQEILNRRFGLNGYETETLQDVAAAVGLTRERVRQLQIVALNRLKKHLMTDKYDTNILFG</sequence>
<dbReference type="Proteomes" id="UP000240987">
    <property type="component" value="Unassembled WGS sequence"/>
</dbReference>
<dbReference type="GO" id="GO:0016987">
    <property type="term" value="F:sigma factor activity"/>
    <property type="evidence" value="ECO:0007669"/>
    <property type="project" value="UniProtKB-KW"/>
</dbReference>
<keyword evidence="7" id="KW-1185">Reference proteome</keyword>
<evidence type="ECO:0000313" key="6">
    <source>
        <dbReference type="EMBL" id="PSU41274.1"/>
    </source>
</evidence>
<dbReference type="RefSeq" id="WP_107247050.1">
    <property type="nucleotide sequence ID" value="NZ_PYMJ01000092.1"/>
</dbReference>
<comment type="caution">
    <text evidence="6">The sequence shown here is derived from an EMBL/GenBank/DDBJ whole genome shotgun (WGS) entry which is preliminary data.</text>
</comment>
<protein>
    <submittedName>
        <fullName evidence="6">RNA polymerase sigma factor RpoS</fullName>
    </submittedName>
</protein>
<dbReference type="GO" id="GO:0006352">
    <property type="term" value="P:DNA-templated transcription initiation"/>
    <property type="evidence" value="ECO:0007669"/>
    <property type="project" value="InterPro"/>
</dbReference>
<dbReference type="GO" id="GO:0003677">
    <property type="term" value="F:DNA binding"/>
    <property type="evidence" value="ECO:0007669"/>
    <property type="project" value="UniProtKB-KW"/>
</dbReference>
<dbReference type="EMBL" id="PYMJ01000092">
    <property type="protein sequence ID" value="PSU41274.1"/>
    <property type="molecule type" value="Genomic_DNA"/>
</dbReference>